<keyword evidence="2" id="KW-1185">Reference proteome</keyword>
<name>A0ABV8QP10_9BACT</name>
<proteinExistence type="predicted"/>
<organism evidence="1 2">
    <name type="scientific">Ferruginibacter yonginensis</name>
    <dbReference type="NCBI Taxonomy" id="1310416"/>
    <lineage>
        <taxon>Bacteria</taxon>
        <taxon>Pseudomonadati</taxon>
        <taxon>Bacteroidota</taxon>
        <taxon>Chitinophagia</taxon>
        <taxon>Chitinophagales</taxon>
        <taxon>Chitinophagaceae</taxon>
        <taxon>Ferruginibacter</taxon>
    </lineage>
</organism>
<accession>A0ABV8QP10</accession>
<gene>
    <name evidence="1" type="ORF">ACFOWM_03510</name>
</gene>
<dbReference type="EMBL" id="JBHSCZ010000001">
    <property type="protein sequence ID" value="MFC4261931.1"/>
    <property type="molecule type" value="Genomic_DNA"/>
</dbReference>
<dbReference type="Proteomes" id="UP001595907">
    <property type="component" value="Unassembled WGS sequence"/>
</dbReference>
<evidence type="ECO:0000313" key="1">
    <source>
        <dbReference type="EMBL" id="MFC4261931.1"/>
    </source>
</evidence>
<protein>
    <submittedName>
        <fullName evidence="1">Uncharacterized protein</fullName>
    </submittedName>
</protein>
<reference evidence="2" key="1">
    <citation type="journal article" date="2019" name="Int. J. Syst. Evol. Microbiol.">
        <title>The Global Catalogue of Microorganisms (GCM) 10K type strain sequencing project: providing services to taxonomists for standard genome sequencing and annotation.</title>
        <authorList>
            <consortium name="The Broad Institute Genomics Platform"/>
            <consortium name="The Broad Institute Genome Sequencing Center for Infectious Disease"/>
            <person name="Wu L."/>
            <person name="Ma J."/>
        </authorList>
    </citation>
    <scope>NUCLEOTIDE SEQUENCE [LARGE SCALE GENOMIC DNA]</scope>
    <source>
        <strain evidence="2">CECT 8289</strain>
    </source>
</reference>
<evidence type="ECO:0000313" key="2">
    <source>
        <dbReference type="Proteomes" id="UP001595907"/>
    </source>
</evidence>
<dbReference type="RefSeq" id="WP_379707125.1">
    <property type="nucleotide sequence ID" value="NZ_JBHSCZ010000001.1"/>
</dbReference>
<comment type="caution">
    <text evidence="1">The sequence shown here is derived from an EMBL/GenBank/DDBJ whole genome shotgun (WGS) entry which is preliminary data.</text>
</comment>
<sequence>MLFPISLYLFEWKPIQGFTLTRVDGWGDDAMTTDFAKVYDRMKEYVTNEINTGRIKR</sequence>